<gene>
    <name evidence="2" type="ordered locus">MODMU_4406</name>
</gene>
<organism evidence="2 3">
    <name type="scientific">Modestobacter italicus (strain DSM 44449 / CECT 9708 / BC 501)</name>
    <dbReference type="NCBI Taxonomy" id="2732864"/>
    <lineage>
        <taxon>Bacteria</taxon>
        <taxon>Bacillati</taxon>
        <taxon>Actinomycetota</taxon>
        <taxon>Actinomycetes</taxon>
        <taxon>Geodermatophilales</taxon>
        <taxon>Geodermatophilaceae</taxon>
        <taxon>Modestobacter</taxon>
    </lineage>
</organism>
<dbReference type="OrthoDB" id="3212792at2"/>
<dbReference type="KEGG" id="mmar:MODMU_4406"/>
<dbReference type="PANTHER" id="PTHR11803">
    <property type="entry name" value="2-IMINOBUTANOATE/2-IMINOPROPANOATE DEAMINASE RIDA"/>
    <property type="match status" value="1"/>
</dbReference>
<name>I4F2C7_MODI5</name>
<dbReference type="OMA" id="YVVDWTP"/>
<dbReference type="HOGENOM" id="CLU_100715_4_2_11"/>
<dbReference type="STRING" id="477641.MODMU_4406"/>
<evidence type="ECO:0000256" key="1">
    <source>
        <dbReference type="ARBA" id="ARBA00010552"/>
    </source>
</evidence>
<dbReference type="SUPFAM" id="SSF55298">
    <property type="entry name" value="YjgF-like"/>
    <property type="match status" value="1"/>
</dbReference>
<dbReference type="GO" id="GO:0005829">
    <property type="term" value="C:cytosol"/>
    <property type="evidence" value="ECO:0007669"/>
    <property type="project" value="TreeGrafter"/>
</dbReference>
<sequence length="135" mass="13804">MSVQLINPDGLLEPEGYAHMALTTGARTVYLSGQVARNAAGEPVGAGDLAAQVEQAYSNVATALAAVGGSFADIAKLTVYVVDWAPAKMAELVTGATRVAERLGIDPVRPTTLIGVAALGEPDMLVEVEAVAVLD</sequence>
<dbReference type="InterPro" id="IPR006175">
    <property type="entry name" value="YjgF/YER057c/UK114"/>
</dbReference>
<dbReference type="Proteomes" id="UP000006461">
    <property type="component" value="Chromosome"/>
</dbReference>
<dbReference type="EMBL" id="FO203431">
    <property type="protein sequence ID" value="CCH89790.1"/>
    <property type="molecule type" value="Genomic_DNA"/>
</dbReference>
<dbReference type="CDD" id="cd00448">
    <property type="entry name" value="YjgF_YER057c_UK114_family"/>
    <property type="match status" value="1"/>
</dbReference>
<protein>
    <submittedName>
        <fullName evidence="2">Endoribonuclease L-PSP</fullName>
    </submittedName>
</protein>
<dbReference type="Gene3D" id="3.30.1330.40">
    <property type="entry name" value="RutC-like"/>
    <property type="match status" value="1"/>
</dbReference>
<proteinExistence type="inferred from homology"/>
<comment type="similarity">
    <text evidence="1">Belongs to the RutC family.</text>
</comment>
<dbReference type="PANTHER" id="PTHR11803:SF58">
    <property type="entry name" value="PROTEIN HMF1-RELATED"/>
    <property type="match status" value="1"/>
</dbReference>
<evidence type="ECO:0000313" key="3">
    <source>
        <dbReference type="Proteomes" id="UP000006461"/>
    </source>
</evidence>
<accession>I4F2C7</accession>
<evidence type="ECO:0000313" key="2">
    <source>
        <dbReference type="EMBL" id="CCH89790.1"/>
    </source>
</evidence>
<keyword evidence="3" id="KW-1185">Reference proteome</keyword>
<dbReference type="AlphaFoldDB" id="I4F2C7"/>
<reference evidence="2 3" key="1">
    <citation type="journal article" date="2012" name="J. Bacteriol.">
        <title>Genome Sequence of Radiation-Resistant Modestobacter marinus Strain BC501, a Representative Actinobacterium That Thrives on Calcareous Stone Surfaces.</title>
        <authorList>
            <person name="Normand P."/>
            <person name="Gury J."/>
            <person name="Pujic P."/>
            <person name="Chouaia B."/>
            <person name="Crotti E."/>
            <person name="Brusetti L."/>
            <person name="Daffonchio D."/>
            <person name="Vacherie B."/>
            <person name="Barbe V."/>
            <person name="Medigue C."/>
            <person name="Calteau A."/>
            <person name="Ghodhbane-Gtari F."/>
            <person name="Essoussi I."/>
            <person name="Nouioui I."/>
            <person name="Abbassi-Ghozzi I."/>
            <person name="Gtari M."/>
        </authorList>
    </citation>
    <scope>NUCLEOTIDE SEQUENCE [LARGE SCALE GENOMIC DNA]</scope>
    <source>
        <strain evidence="3">BC 501</strain>
    </source>
</reference>
<dbReference type="PATRIC" id="fig|477641.3.peg.4117"/>
<dbReference type="Pfam" id="PF01042">
    <property type="entry name" value="Ribonuc_L-PSP"/>
    <property type="match status" value="1"/>
</dbReference>
<dbReference type="InterPro" id="IPR035959">
    <property type="entry name" value="RutC-like_sf"/>
</dbReference>
<dbReference type="eggNOG" id="COG0251">
    <property type="taxonomic scope" value="Bacteria"/>
</dbReference>
<dbReference type="GO" id="GO:0019239">
    <property type="term" value="F:deaminase activity"/>
    <property type="evidence" value="ECO:0007669"/>
    <property type="project" value="TreeGrafter"/>
</dbReference>